<evidence type="ECO:0000313" key="10">
    <source>
        <dbReference type="Proteomes" id="UP000317650"/>
    </source>
</evidence>
<sequence length="212" mass="22128">MGAIKAAAGDALITFLWMFCVSTVGVATSLITSALQIQGVVFSVFVTTALIFALVFVFDIACNAIGGASFNAAGTAGFYAAGLGSDNLISLAVRFPAQAAGAVGGVLAIMEVMPLQYKHMLAGPSLKVDLHTGAIVEGVLTFVINVAVLWILVRGPRSPIVKTWLVAVCTVFLIMVGTAYTGPSMNPANEIVCIIWARDVFCIELRDATVQV</sequence>
<evidence type="ECO:0000256" key="1">
    <source>
        <dbReference type="ARBA" id="ARBA00004141"/>
    </source>
</evidence>
<dbReference type="Proteomes" id="UP000317650">
    <property type="component" value="Chromosome 2"/>
</dbReference>
<dbReference type="GO" id="GO:0016020">
    <property type="term" value="C:membrane"/>
    <property type="evidence" value="ECO:0007669"/>
    <property type="project" value="UniProtKB-SubCell"/>
</dbReference>
<dbReference type="InterPro" id="IPR023271">
    <property type="entry name" value="Aquaporin-like"/>
</dbReference>
<feature type="transmembrane region" description="Helical" evidence="8">
    <location>
        <begin position="12"/>
        <end position="32"/>
    </location>
</feature>
<dbReference type="PANTHER" id="PTHR46739:SF3">
    <property type="entry name" value="AQUAPORIN SIP1-1"/>
    <property type="match status" value="1"/>
</dbReference>
<dbReference type="PRINTS" id="PR00783">
    <property type="entry name" value="MINTRINSICP"/>
</dbReference>
<gene>
    <name evidence="9" type="ORF">C4D60_Mb02t04010</name>
</gene>
<keyword evidence="2" id="KW-0813">Transport</keyword>
<feature type="transmembrane region" description="Helical" evidence="8">
    <location>
        <begin position="39"/>
        <end position="58"/>
    </location>
</feature>
<evidence type="ECO:0000313" key="9">
    <source>
        <dbReference type="EMBL" id="THU44116.1"/>
    </source>
</evidence>
<accession>A0A4V4H2E8</accession>
<dbReference type="SUPFAM" id="SSF81338">
    <property type="entry name" value="Aquaporin-like"/>
    <property type="match status" value="1"/>
</dbReference>
<evidence type="ECO:0000256" key="4">
    <source>
        <dbReference type="ARBA" id="ARBA00022737"/>
    </source>
</evidence>
<evidence type="ECO:0000256" key="6">
    <source>
        <dbReference type="ARBA" id="ARBA00023136"/>
    </source>
</evidence>
<dbReference type="InterPro" id="IPR044222">
    <property type="entry name" value="SIP1-1/2-like"/>
</dbReference>
<evidence type="ECO:0000256" key="5">
    <source>
        <dbReference type="ARBA" id="ARBA00022989"/>
    </source>
</evidence>
<protein>
    <recommendedName>
        <fullName evidence="11">Aquaporin</fullName>
    </recommendedName>
</protein>
<feature type="transmembrane region" description="Helical" evidence="8">
    <location>
        <begin position="130"/>
        <end position="152"/>
    </location>
</feature>
<feature type="transmembrane region" description="Helical" evidence="8">
    <location>
        <begin position="164"/>
        <end position="182"/>
    </location>
</feature>
<dbReference type="InterPro" id="IPR000425">
    <property type="entry name" value="MIP"/>
</dbReference>
<comment type="similarity">
    <text evidence="7">Belongs to the MIP/aquaporin (TC 1.A.8) family. SIP (TC 1.A.8.10) subfamily.</text>
</comment>
<dbReference type="STRING" id="52838.A0A4V4H2E8"/>
<dbReference type="AlphaFoldDB" id="A0A4V4H2E8"/>
<keyword evidence="10" id="KW-1185">Reference proteome</keyword>
<comment type="caution">
    <text evidence="9">The sequence shown here is derived from an EMBL/GenBank/DDBJ whole genome shotgun (WGS) entry which is preliminary data.</text>
</comment>
<name>A0A4V4H2E8_MUSBA</name>
<keyword evidence="4" id="KW-0677">Repeat</keyword>
<evidence type="ECO:0000256" key="7">
    <source>
        <dbReference type="ARBA" id="ARBA00024030"/>
    </source>
</evidence>
<keyword evidence="3 8" id="KW-0812">Transmembrane</keyword>
<keyword evidence="6 8" id="KW-0472">Membrane</keyword>
<keyword evidence="5 8" id="KW-1133">Transmembrane helix</keyword>
<evidence type="ECO:0008006" key="11">
    <source>
        <dbReference type="Google" id="ProtNLM"/>
    </source>
</evidence>
<reference evidence="9 10" key="1">
    <citation type="journal article" date="2019" name="Nat. Plants">
        <title>Genome sequencing of Musa balbisiana reveals subgenome evolution and function divergence in polyploid bananas.</title>
        <authorList>
            <person name="Yao X."/>
        </authorList>
    </citation>
    <scope>NUCLEOTIDE SEQUENCE [LARGE SCALE GENOMIC DNA]</scope>
    <source>
        <strain evidence="10">cv. DH-PKW</strain>
        <tissue evidence="9">Leaves</tissue>
    </source>
</reference>
<dbReference type="Gene3D" id="1.20.1080.10">
    <property type="entry name" value="Glycerol uptake facilitator protein"/>
    <property type="match status" value="1"/>
</dbReference>
<comment type="subcellular location">
    <subcellularLocation>
        <location evidence="1">Membrane</location>
        <topology evidence="1">Multi-pass membrane protein</topology>
    </subcellularLocation>
</comment>
<evidence type="ECO:0000256" key="2">
    <source>
        <dbReference type="ARBA" id="ARBA00022448"/>
    </source>
</evidence>
<proteinExistence type="inferred from homology"/>
<organism evidence="9 10">
    <name type="scientific">Musa balbisiana</name>
    <name type="common">Banana</name>
    <dbReference type="NCBI Taxonomy" id="52838"/>
    <lineage>
        <taxon>Eukaryota</taxon>
        <taxon>Viridiplantae</taxon>
        <taxon>Streptophyta</taxon>
        <taxon>Embryophyta</taxon>
        <taxon>Tracheophyta</taxon>
        <taxon>Spermatophyta</taxon>
        <taxon>Magnoliopsida</taxon>
        <taxon>Liliopsida</taxon>
        <taxon>Zingiberales</taxon>
        <taxon>Musaceae</taxon>
        <taxon>Musa</taxon>
    </lineage>
</organism>
<feature type="transmembrane region" description="Helical" evidence="8">
    <location>
        <begin position="91"/>
        <end position="110"/>
    </location>
</feature>
<dbReference type="EMBL" id="PYDT01000011">
    <property type="protein sequence ID" value="THU44116.1"/>
    <property type="molecule type" value="Genomic_DNA"/>
</dbReference>
<evidence type="ECO:0000256" key="3">
    <source>
        <dbReference type="ARBA" id="ARBA00022692"/>
    </source>
</evidence>
<dbReference type="PANTHER" id="PTHR46739">
    <property type="entry name" value="AQUAPORIN SIP1-1"/>
    <property type="match status" value="1"/>
</dbReference>
<dbReference type="GO" id="GO:0015250">
    <property type="term" value="F:water channel activity"/>
    <property type="evidence" value="ECO:0007669"/>
    <property type="project" value="InterPro"/>
</dbReference>
<evidence type="ECO:0000256" key="8">
    <source>
        <dbReference type="SAM" id="Phobius"/>
    </source>
</evidence>